<dbReference type="InterPro" id="IPR000436">
    <property type="entry name" value="Sushi_SCR_CCP_dom"/>
</dbReference>
<organism evidence="12 13">
    <name type="scientific">Salarias fasciatus</name>
    <name type="common">Jewelled blenny</name>
    <name type="synonym">Blennius fasciatus</name>
    <dbReference type="NCBI Taxonomy" id="181472"/>
    <lineage>
        <taxon>Eukaryota</taxon>
        <taxon>Metazoa</taxon>
        <taxon>Chordata</taxon>
        <taxon>Craniata</taxon>
        <taxon>Vertebrata</taxon>
        <taxon>Euteleostomi</taxon>
        <taxon>Actinopterygii</taxon>
        <taxon>Neopterygii</taxon>
        <taxon>Teleostei</taxon>
        <taxon>Neoteleostei</taxon>
        <taxon>Acanthomorphata</taxon>
        <taxon>Ovalentaria</taxon>
        <taxon>Blenniimorphae</taxon>
        <taxon>Blenniiformes</taxon>
        <taxon>Blennioidei</taxon>
        <taxon>Blenniidae</taxon>
        <taxon>Salariinae</taxon>
        <taxon>Salarias</taxon>
    </lineage>
</organism>
<evidence type="ECO:0000259" key="10">
    <source>
        <dbReference type="PROSITE" id="PS50240"/>
    </source>
</evidence>
<dbReference type="PROSITE" id="PS01180">
    <property type="entry name" value="CUB"/>
    <property type="match status" value="1"/>
</dbReference>
<evidence type="ECO:0000256" key="6">
    <source>
        <dbReference type="ARBA" id="ARBA00023157"/>
    </source>
</evidence>
<dbReference type="CDD" id="cd00041">
    <property type="entry name" value="CUB"/>
    <property type="match status" value="1"/>
</dbReference>
<feature type="domain" description="Peptidase S1" evidence="10">
    <location>
        <begin position="357"/>
        <end position="633"/>
    </location>
</feature>
<evidence type="ECO:0000259" key="9">
    <source>
        <dbReference type="PROSITE" id="PS01180"/>
    </source>
</evidence>
<comment type="caution">
    <text evidence="8">Lacks conserved residue(s) required for the propagation of feature annotation.</text>
</comment>
<dbReference type="InterPro" id="IPR009003">
    <property type="entry name" value="Peptidase_S1_PA"/>
</dbReference>
<dbReference type="Proteomes" id="UP000472267">
    <property type="component" value="Chromosome 1"/>
</dbReference>
<reference evidence="12" key="3">
    <citation type="submission" date="2025-09" db="UniProtKB">
        <authorList>
            <consortium name="Ensembl"/>
        </authorList>
    </citation>
    <scope>IDENTIFICATION</scope>
</reference>
<evidence type="ECO:0000313" key="13">
    <source>
        <dbReference type="Proteomes" id="UP000472267"/>
    </source>
</evidence>
<dbReference type="SMART" id="SM00042">
    <property type="entry name" value="CUB"/>
    <property type="match status" value="1"/>
</dbReference>
<dbReference type="Pfam" id="PF00431">
    <property type="entry name" value="CUB"/>
    <property type="match status" value="1"/>
</dbReference>
<reference evidence="12" key="2">
    <citation type="submission" date="2025-08" db="UniProtKB">
        <authorList>
            <consortium name="Ensembl"/>
        </authorList>
    </citation>
    <scope>IDENTIFICATION</scope>
</reference>
<dbReference type="Pfam" id="PF00089">
    <property type="entry name" value="Trypsin"/>
    <property type="match status" value="1"/>
</dbReference>
<dbReference type="SUPFAM" id="SSF49854">
    <property type="entry name" value="Spermadhesin, CUB domain"/>
    <property type="match status" value="1"/>
</dbReference>
<accession>A0A672G6C7</accession>
<keyword evidence="5" id="KW-0677">Repeat</keyword>
<gene>
    <name evidence="12" type="primary">pamr1a</name>
</gene>
<dbReference type="InterPro" id="IPR000859">
    <property type="entry name" value="CUB_dom"/>
</dbReference>
<comment type="subcellular location">
    <subcellularLocation>
        <location evidence="1">Secreted</location>
    </subcellularLocation>
</comment>
<evidence type="ECO:0000256" key="4">
    <source>
        <dbReference type="ARBA" id="ARBA00022729"/>
    </source>
</evidence>
<keyword evidence="2" id="KW-0964">Secreted</keyword>
<dbReference type="SUPFAM" id="SSF50494">
    <property type="entry name" value="Trypsin-like serine proteases"/>
    <property type="match status" value="1"/>
</dbReference>
<dbReference type="InterPro" id="IPR035976">
    <property type="entry name" value="Sushi/SCR/CCP_sf"/>
</dbReference>
<evidence type="ECO:0000256" key="1">
    <source>
        <dbReference type="ARBA" id="ARBA00004613"/>
    </source>
</evidence>
<dbReference type="SUPFAM" id="SSF57535">
    <property type="entry name" value="Complement control module/SCR domain"/>
    <property type="match status" value="2"/>
</dbReference>
<keyword evidence="4" id="KW-0732">Signal</keyword>
<evidence type="ECO:0000256" key="8">
    <source>
        <dbReference type="PROSITE-ProRule" id="PRU00302"/>
    </source>
</evidence>
<feature type="domain" description="Sushi" evidence="11">
    <location>
        <begin position="215"/>
        <end position="276"/>
    </location>
</feature>
<dbReference type="Gene3D" id="2.40.10.10">
    <property type="entry name" value="Trypsin-like serine proteases"/>
    <property type="match status" value="1"/>
</dbReference>
<proteinExistence type="predicted"/>
<dbReference type="Ensembl" id="ENSSFAT00005013123.1">
    <property type="protein sequence ID" value="ENSSFAP00005012570.1"/>
    <property type="gene ID" value="ENSSFAG00005006944.1"/>
</dbReference>
<feature type="domain" description="CUB" evidence="9">
    <location>
        <begin position="87"/>
        <end position="195"/>
    </location>
</feature>
<dbReference type="SMART" id="SM00032">
    <property type="entry name" value="CCP"/>
    <property type="match status" value="2"/>
</dbReference>
<evidence type="ECO:0000256" key="2">
    <source>
        <dbReference type="ARBA" id="ARBA00022525"/>
    </source>
</evidence>
<evidence type="ECO:0000256" key="7">
    <source>
        <dbReference type="ARBA" id="ARBA00023180"/>
    </source>
</evidence>
<dbReference type="Gene3D" id="2.60.120.290">
    <property type="entry name" value="Spermadhesin, CUB domain"/>
    <property type="match status" value="1"/>
</dbReference>
<dbReference type="CDD" id="cd00033">
    <property type="entry name" value="CCP"/>
    <property type="match status" value="2"/>
</dbReference>
<keyword evidence="3" id="KW-0245">EGF-like domain</keyword>
<keyword evidence="8" id="KW-0768">Sushi</keyword>
<dbReference type="PROSITE" id="PS50240">
    <property type="entry name" value="TRYPSIN_DOM"/>
    <property type="match status" value="1"/>
</dbReference>
<name>A0A672G6C7_SALFA</name>
<dbReference type="InterPro" id="IPR001254">
    <property type="entry name" value="Trypsin_dom"/>
</dbReference>
<reference evidence="12" key="1">
    <citation type="submission" date="2019-06" db="EMBL/GenBank/DDBJ databases">
        <authorList>
            <consortium name="Wellcome Sanger Institute Data Sharing"/>
        </authorList>
    </citation>
    <scope>NUCLEOTIDE SEQUENCE [LARGE SCALE GENOMIC DNA]</scope>
</reference>
<dbReference type="InterPro" id="IPR051659">
    <property type="entry name" value="Serine_Protease_S1-Domain"/>
</dbReference>
<dbReference type="GO" id="GO:0004252">
    <property type="term" value="F:serine-type endopeptidase activity"/>
    <property type="evidence" value="ECO:0007669"/>
    <property type="project" value="InterPro"/>
</dbReference>
<dbReference type="PANTHER" id="PTHR24254:SF9">
    <property type="entry name" value="INACTIVE SERINE PROTEASE PAMR1"/>
    <property type="match status" value="1"/>
</dbReference>
<evidence type="ECO:0000256" key="5">
    <source>
        <dbReference type="ARBA" id="ARBA00022737"/>
    </source>
</evidence>
<keyword evidence="6 8" id="KW-1015">Disulfide bond</keyword>
<evidence type="ECO:0000313" key="12">
    <source>
        <dbReference type="Ensembl" id="ENSSFAP00005012570.1"/>
    </source>
</evidence>
<sequence>MCRPCCEYQLIQCRCPSEGSRVGYTVPCCRNALDECDPCIYHPGCSLFENCKTCHNGTWKANDDFFVNGKFCTECRQGWSGGDCRTCGGVIQRAQGHIALEGYPTNARCEWTVRAGRESTIELRFSLLSLEADHSCRHDYVEVRDGDDSSSPVIGRFCGDRPPPPIRSSGSVLHILFSSDGYNNFDGFVVTFQESSAACNVQRCETVNDTNLSHLLCSSLFTPLPTNGYLEPVYGPEKELVFVNYQCLPPFILTGVQQRSCLPNGTWSGTIPSCVKACREPKVSELVRQSVVNILTKHSSLFSRYTALPRGFHPVHTSIEYRCALPLYRHTGNSRRTCLKTGRWSGRHVSCSPGETISSGTWSTFREDPSQRRSSSFWHLVCSGALVAQRRVLVAARCVVGPDGQRPLHPAHVKVVPGTQYQTSRNYHLRVLPLSFTFSLFLPQQVSDVIIHPRFYSAADSDVAVLKLKDKAKISQRVLPVCLPKVQGGEVTAQEAFTARWTSPGDHRHLSHYAALSETRAVQLTDVAQCEREFARSGARTREIGDTALCVLSEPASPPGLCPAVLPGITVLPPRILSSGRRSPGHEETREDSGAGWQLLALESSVDTNNCQQSHSVQTKIGNFLDWIEENMK</sequence>
<dbReference type="AlphaFoldDB" id="A0A672G6C7"/>
<dbReference type="FunFam" id="2.60.120.290:FF:000005">
    <property type="entry name" value="Procollagen C-endopeptidase enhancer 1"/>
    <property type="match status" value="1"/>
</dbReference>
<dbReference type="GO" id="GO:0005576">
    <property type="term" value="C:extracellular region"/>
    <property type="evidence" value="ECO:0007669"/>
    <property type="project" value="UniProtKB-SubCell"/>
</dbReference>
<keyword evidence="7" id="KW-0325">Glycoprotein</keyword>
<evidence type="ECO:0000256" key="3">
    <source>
        <dbReference type="ARBA" id="ARBA00022536"/>
    </source>
</evidence>
<dbReference type="Pfam" id="PF00084">
    <property type="entry name" value="Sushi"/>
    <property type="match status" value="2"/>
</dbReference>
<protein>
    <submittedName>
        <fullName evidence="12">Si:ch211-102l7.3</fullName>
    </submittedName>
</protein>
<dbReference type="InterPro" id="IPR035914">
    <property type="entry name" value="Sperma_CUB_dom_sf"/>
</dbReference>
<dbReference type="GO" id="GO:0006508">
    <property type="term" value="P:proteolysis"/>
    <property type="evidence" value="ECO:0007669"/>
    <property type="project" value="InterPro"/>
</dbReference>
<dbReference type="SMART" id="SM00020">
    <property type="entry name" value="Tryp_SPc"/>
    <property type="match status" value="1"/>
</dbReference>
<dbReference type="PROSITE" id="PS50923">
    <property type="entry name" value="SUSHI"/>
    <property type="match status" value="1"/>
</dbReference>
<dbReference type="InterPro" id="IPR043504">
    <property type="entry name" value="Peptidase_S1_PA_chymotrypsin"/>
</dbReference>
<dbReference type="PANTHER" id="PTHR24254">
    <property type="entry name" value="PROTHROMBIN"/>
    <property type="match status" value="1"/>
</dbReference>
<keyword evidence="13" id="KW-1185">Reference proteome</keyword>
<evidence type="ECO:0000259" key="11">
    <source>
        <dbReference type="PROSITE" id="PS50923"/>
    </source>
</evidence>
<feature type="disulfide bond" evidence="8">
    <location>
        <begin position="247"/>
        <end position="274"/>
    </location>
</feature>
<dbReference type="Gene3D" id="2.10.70.10">
    <property type="entry name" value="Complement Module, domain 1"/>
    <property type="match status" value="2"/>
</dbReference>